<evidence type="ECO:0000313" key="5">
    <source>
        <dbReference type="Proteomes" id="UP000061010"/>
    </source>
</evidence>
<dbReference type="CDD" id="cd01184">
    <property type="entry name" value="INT_C_like_1"/>
    <property type="match status" value="1"/>
</dbReference>
<name>A0A0S1AXE5_9GAMM</name>
<keyword evidence="5" id="KW-1185">Reference proteome</keyword>
<feature type="domain" description="Tyr recombinase" evidence="3">
    <location>
        <begin position="44"/>
        <end position="220"/>
    </location>
</feature>
<feature type="region of interest" description="Disordered" evidence="2">
    <location>
        <begin position="1"/>
        <end position="20"/>
    </location>
</feature>
<sequence>MRYCRRHRGSCSDLPKGDNPAAGHVSYSIREKRARRKFGFKAYDAHQLQALFAPAAFEGLALSARWAAVIGLYTGARASEVGQLLTGDVIEEDGLLCIRVSDEGEHQKVKTEVSLRTVPVHPDLIALGFREWVDGLRAAGAERLFAAAKADAKNGAGNWITKAFGRHLEQVGKNWPAGKRGFHSLRKTVIQSLQGAGVPSELRAQLVGHELDDEHHSTYSREFTVREKLHGPGPTTPGLDALNFGLNLPALAQLLLDTAPKPRAGRKRLVNS</sequence>
<dbReference type="Gene3D" id="1.10.443.10">
    <property type="entry name" value="Intergrase catalytic core"/>
    <property type="match status" value="1"/>
</dbReference>
<dbReference type="EMBL" id="CP012900">
    <property type="protein sequence ID" value="ALJ27421.1"/>
    <property type="molecule type" value="Genomic_DNA"/>
</dbReference>
<dbReference type="KEGG" id="sacz:AOT14_10070"/>
<dbReference type="SUPFAM" id="SSF56349">
    <property type="entry name" value="DNA breaking-rejoining enzymes"/>
    <property type="match status" value="1"/>
</dbReference>
<dbReference type="GO" id="GO:0003677">
    <property type="term" value="F:DNA binding"/>
    <property type="evidence" value="ECO:0007669"/>
    <property type="project" value="InterPro"/>
</dbReference>
<dbReference type="InterPro" id="IPR013762">
    <property type="entry name" value="Integrase-like_cat_sf"/>
</dbReference>
<evidence type="ECO:0000259" key="3">
    <source>
        <dbReference type="Pfam" id="PF00589"/>
    </source>
</evidence>
<proteinExistence type="predicted"/>
<accession>A0A0S1AXE5</accession>
<evidence type="ECO:0000256" key="2">
    <source>
        <dbReference type="SAM" id="MobiDB-lite"/>
    </source>
</evidence>
<organism evidence="4 5">
    <name type="scientific">Stenotrophomonas acidaminiphila</name>
    <dbReference type="NCBI Taxonomy" id="128780"/>
    <lineage>
        <taxon>Bacteria</taxon>
        <taxon>Pseudomonadati</taxon>
        <taxon>Pseudomonadota</taxon>
        <taxon>Gammaproteobacteria</taxon>
        <taxon>Lysobacterales</taxon>
        <taxon>Lysobacteraceae</taxon>
        <taxon>Stenotrophomonas</taxon>
    </lineage>
</organism>
<reference evidence="4 5" key="1">
    <citation type="journal article" date="2015" name="Genome Announc.">
        <title>Complete Genome Sequencing of Stenotrophomonas acidaminiphila ZAC14D2_NAIMI4_2, a Multidrug-Resistant Strain Isolated from Sediments of a Polluted River in Mexico, Uncovers New Antibiotic Resistance Genes and a Novel Class-II Lasso Peptide Biosynthesis Gene Cluster.</title>
        <authorList>
            <person name="Vinuesa P."/>
            <person name="Ochoa-Sanchez L.E."/>
        </authorList>
    </citation>
    <scope>NUCLEOTIDE SEQUENCE [LARGE SCALE GENOMIC DNA]</scope>
    <source>
        <strain evidence="4 5">ZAC14D2_NAIMI4_2</strain>
    </source>
</reference>
<dbReference type="PATRIC" id="fig|128780.6.peg.1006"/>
<dbReference type="InterPro" id="IPR002104">
    <property type="entry name" value="Integrase_catalytic"/>
</dbReference>
<evidence type="ECO:0000313" key="4">
    <source>
        <dbReference type="EMBL" id="ALJ27421.1"/>
    </source>
</evidence>
<dbReference type="AlphaFoldDB" id="A0A0S1AXE5"/>
<protein>
    <submittedName>
        <fullName evidence="4">Integrase</fullName>
    </submittedName>
</protein>
<dbReference type="Pfam" id="PF00589">
    <property type="entry name" value="Phage_integrase"/>
    <property type="match status" value="1"/>
</dbReference>
<dbReference type="GO" id="GO:0006310">
    <property type="term" value="P:DNA recombination"/>
    <property type="evidence" value="ECO:0007669"/>
    <property type="project" value="UniProtKB-KW"/>
</dbReference>
<dbReference type="Proteomes" id="UP000061010">
    <property type="component" value="Chromosome"/>
</dbReference>
<gene>
    <name evidence="4" type="ORF">AOT14_10070</name>
</gene>
<evidence type="ECO:0000256" key="1">
    <source>
        <dbReference type="ARBA" id="ARBA00023172"/>
    </source>
</evidence>
<dbReference type="GO" id="GO:0015074">
    <property type="term" value="P:DNA integration"/>
    <property type="evidence" value="ECO:0007669"/>
    <property type="project" value="InterPro"/>
</dbReference>
<keyword evidence="1" id="KW-0233">DNA recombination</keyword>
<dbReference type="InterPro" id="IPR011010">
    <property type="entry name" value="DNA_brk_join_enz"/>
</dbReference>